<sequence length="511" mass="57241">MSSASPIWISSAQLKQLRSRKRKPGVTTNEEEWFDVWDILFPDTERPKSARVRSVVEHLRSQVLRRTLDLPKPISDSLVDRITDILLEAIDESSRSYMLQLPESNQPGSTKDLAPGPEASSTVINAKTASPYVGGVSQDGESDLKCLFDYQCEPNRTDMNQEAPFPNSGYASTSRPNASRDVHLAPCSPQTNTAARKDTNIDDSRTTYSLYTILEISRQQNDFFEACQSIRDNLGPGASPESWTVLSERLPELIKAFAIKIGLESDDQANLRVMLFFHKYGEIIAQQLVREDSEAENRRDDREGIPLEDKMNLWWDEAHGSNGQVDEDRCRDGEDIVLGEDDKSNASGGDNDDEDVGIIEASSLNKTVLESSAFCWLMSSLRNQMALQEDCNSIGGHDSRVDIRKKVLHHLVTGKISKSRSPVVHKVMARLCNWPMITHSEAGRSNHDYTDTRTFDSMVVVCSGGNSQTLSIKQYMKQTWPSTYYQIMSLLQYPSHGHGADAFVGKHTEKT</sequence>
<feature type="region of interest" description="Disordered" evidence="1">
    <location>
        <begin position="157"/>
        <end position="181"/>
    </location>
</feature>
<name>A0A8H3ZUG7_9PEZI</name>
<dbReference type="AlphaFoldDB" id="A0A8H3ZUG7"/>
<organism evidence="2 3">
    <name type="scientific">Colletotrichum asianum</name>
    <dbReference type="NCBI Taxonomy" id="702518"/>
    <lineage>
        <taxon>Eukaryota</taxon>
        <taxon>Fungi</taxon>
        <taxon>Dikarya</taxon>
        <taxon>Ascomycota</taxon>
        <taxon>Pezizomycotina</taxon>
        <taxon>Sordariomycetes</taxon>
        <taxon>Hypocreomycetidae</taxon>
        <taxon>Glomerellales</taxon>
        <taxon>Glomerellaceae</taxon>
        <taxon>Colletotrichum</taxon>
        <taxon>Colletotrichum gloeosporioides species complex</taxon>
    </lineage>
</organism>
<evidence type="ECO:0000256" key="1">
    <source>
        <dbReference type="SAM" id="MobiDB-lite"/>
    </source>
</evidence>
<evidence type="ECO:0000313" key="3">
    <source>
        <dbReference type="Proteomes" id="UP000434172"/>
    </source>
</evidence>
<evidence type="ECO:0000313" key="2">
    <source>
        <dbReference type="EMBL" id="KAF0327877.1"/>
    </source>
</evidence>
<gene>
    <name evidence="2" type="ORF">GQ607_004707</name>
</gene>
<dbReference type="EMBL" id="WOWK01000020">
    <property type="protein sequence ID" value="KAF0327877.1"/>
    <property type="molecule type" value="Genomic_DNA"/>
</dbReference>
<comment type="caution">
    <text evidence="2">The sequence shown here is derived from an EMBL/GenBank/DDBJ whole genome shotgun (WGS) entry which is preliminary data.</text>
</comment>
<dbReference type="OrthoDB" id="3521097at2759"/>
<dbReference type="Proteomes" id="UP000434172">
    <property type="component" value="Unassembled WGS sequence"/>
</dbReference>
<reference evidence="2 3" key="1">
    <citation type="submission" date="2019-12" db="EMBL/GenBank/DDBJ databases">
        <title>A genome sequence resource for the geographically widespread anthracnose pathogen Colletotrichum asianum.</title>
        <authorList>
            <person name="Meng Y."/>
        </authorList>
    </citation>
    <scope>NUCLEOTIDE SEQUENCE [LARGE SCALE GENOMIC DNA]</scope>
    <source>
        <strain evidence="2 3">ICMP 18580</strain>
    </source>
</reference>
<keyword evidence="3" id="KW-1185">Reference proteome</keyword>
<accession>A0A8H3ZUG7</accession>
<proteinExistence type="predicted"/>
<protein>
    <submittedName>
        <fullName evidence="2">Uncharacterized protein</fullName>
    </submittedName>
</protein>